<keyword evidence="7" id="KW-0966">Cell projection</keyword>
<evidence type="ECO:0000256" key="3">
    <source>
        <dbReference type="ARBA" id="ARBA00023143"/>
    </source>
</evidence>
<dbReference type="Gene3D" id="1.20.1330.10">
    <property type="entry name" value="f41 fragment of flagellin, N-terminal domain"/>
    <property type="match status" value="1"/>
</dbReference>
<dbReference type="InterPro" id="IPR001492">
    <property type="entry name" value="Flagellin"/>
</dbReference>
<dbReference type="Gene3D" id="6.10.280.190">
    <property type="match status" value="1"/>
</dbReference>
<dbReference type="EMBL" id="BAABDM010000001">
    <property type="protein sequence ID" value="GAA4082613.1"/>
    <property type="molecule type" value="Genomic_DNA"/>
</dbReference>
<comment type="caution">
    <text evidence="7">The sequence shown here is derived from an EMBL/GenBank/DDBJ whole genome shotgun (WGS) entry which is preliminary data.</text>
</comment>
<evidence type="ECO:0000259" key="5">
    <source>
        <dbReference type="Pfam" id="PF00669"/>
    </source>
</evidence>
<dbReference type="Pfam" id="PF00669">
    <property type="entry name" value="Flagellin_N"/>
    <property type="match status" value="1"/>
</dbReference>
<keyword evidence="8" id="KW-1185">Reference proteome</keyword>
<evidence type="ECO:0000313" key="8">
    <source>
        <dbReference type="Proteomes" id="UP001500392"/>
    </source>
</evidence>
<protein>
    <recommendedName>
        <fullName evidence="4">Flagellin</fullName>
    </recommendedName>
</protein>
<feature type="domain" description="Flagellin C-terminal" evidence="6">
    <location>
        <begin position="413"/>
        <end position="497"/>
    </location>
</feature>
<organism evidence="7 8">
    <name type="scientific">Zhongshania borealis</name>
    <dbReference type="NCBI Taxonomy" id="889488"/>
    <lineage>
        <taxon>Bacteria</taxon>
        <taxon>Pseudomonadati</taxon>
        <taxon>Pseudomonadota</taxon>
        <taxon>Gammaproteobacteria</taxon>
        <taxon>Cellvibrionales</taxon>
        <taxon>Spongiibacteraceae</taxon>
        <taxon>Zhongshania</taxon>
    </lineage>
</organism>
<keyword evidence="7" id="KW-0282">Flagellum</keyword>
<dbReference type="PANTHER" id="PTHR42792:SF2">
    <property type="entry name" value="FLAGELLIN"/>
    <property type="match status" value="1"/>
</dbReference>
<dbReference type="RefSeq" id="WP_344931790.1">
    <property type="nucleotide sequence ID" value="NZ_BAABDM010000001.1"/>
</dbReference>
<dbReference type="Pfam" id="PF00700">
    <property type="entry name" value="Flagellin_C"/>
    <property type="match status" value="1"/>
</dbReference>
<keyword evidence="2 4" id="KW-0964">Secreted</keyword>
<evidence type="ECO:0000256" key="4">
    <source>
        <dbReference type="RuleBase" id="RU362073"/>
    </source>
</evidence>
<dbReference type="Gene3D" id="6.10.10.10">
    <property type="entry name" value="Flagellar export chaperone, C-terminal domain"/>
    <property type="match status" value="1"/>
</dbReference>
<comment type="similarity">
    <text evidence="1 4">Belongs to the bacterial flagellin family.</text>
</comment>
<dbReference type="SUPFAM" id="SSF64518">
    <property type="entry name" value="Phase 1 flagellin"/>
    <property type="match status" value="1"/>
</dbReference>
<dbReference type="Gene3D" id="2.30.220.10">
    <property type="entry name" value="f41 fragment of flagellin, C-terminal domain"/>
    <property type="match status" value="1"/>
</dbReference>
<gene>
    <name evidence="7" type="ORF">GCM10022414_01510</name>
</gene>
<reference evidence="8" key="1">
    <citation type="journal article" date="2019" name="Int. J. Syst. Evol. Microbiol.">
        <title>The Global Catalogue of Microorganisms (GCM) 10K type strain sequencing project: providing services to taxonomists for standard genome sequencing and annotation.</title>
        <authorList>
            <consortium name="The Broad Institute Genomics Platform"/>
            <consortium name="The Broad Institute Genome Sequencing Center for Infectious Disease"/>
            <person name="Wu L."/>
            <person name="Ma J."/>
        </authorList>
    </citation>
    <scope>NUCLEOTIDE SEQUENCE [LARGE SCALE GENOMIC DNA]</scope>
    <source>
        <strain evidence="8">JCM 17304</strain>
    </source>
</reference>
<dbReference type="Gene3D" id="2.170.280.10">
    <property type="entry name" value="f41 fragment of flagellin, middle domain"/>
    <property type="match status" value="1"/>
</dbReference>
<comment type="function">
    <text evidence="4">Flagellin is the subunit protein which polymerizes to form the filaments of bacterial flagella.</text>
</comment>
<dbReference type="Proteomes" id="UP001500392">
    <property type="component" value="Unassembled WGS sequence"/>
</dbReference>
<sequence>MALSINTNVASLNAQRNLSKSQETLNTSLQRLSTGLRINSAKDDAAGLAISTRFTTQINGLNQAVRNANDGISLAQTGEAALDEMTNNLQRIRELSVQSANATNSDSDRAALDAEVQQRLAEIDRIGSQTSFNGRKILDGSFGSATFQVGSNVGETISLDLSASTRLNSLGATASDASNDLSAVMTATPAVDAAAATFTFAAADLLDDYTGEAVSFDVTDGTASVIGVTLDTDLSTIGALQTALESELTGFTVEISGTDIVLTAPTVGAGDIVFSNFNGDADNGTFAGANADITAVPTSTSTTTGVDAEAEIPPVGITVAGDFSIAIGDGAAVAVADDTYTTTEDLVAAINTALGSNGLAEDNGDGTFSIYASETITFSGGLESSLGLANTTATGSLADVSVTTVAASNDMIRRIDSALTAISDRRSDFGAIQNRFESTITNLQTISENLSASRGRILDADFAAETANLTKAQILQQAGTAILAQANALPQAALSLLQ</sequence>
<evidence type="ECO:0000256" key="1">
    <source>
        <dbReference type="ARBA" id="ARBA00005709"/>
    </source>
</evidence>
<feature type="domain" description="Flagellin N-terminal" evidence="5">
    <location>
        <begin position="5"/>
        <end position="141"/>
    </location>
</feature>
<evidence type="ECO:0000313" key="7">
    <source>
        <dbReference type="EMBL" id="GAA4082613.1"/>
    </source>
</evidence>
<accession>A0ABP7W8G4</accession>
<dbReference type="InterPro" id="IPR046358">
    <property type="entry name" value="Flagellin_C"/>
</dbReference>
<keyword evidence="3 4" id="KW-0975">Bacterial flagellum</keyword>
<dbReference type="InterPro" id="IPR001029">
    <property type="entry name" value="Flagellin_N"/>
</dbReference>
<keyword evidence="7" id="KW-0969">Cilium</keyword>
<comment type="subcellular location">
    <subcellularLocation>
        <location evidence="4">Secreted</location>
    </subcellularLocation>
    <subcellularLocation>
        <location evidence="4">Bacterial flagellum</location>
    </subcellularLocation>
</comment>
<name>A0ABP7W8G4_9GAMM</name>
<proteinExistence type="inferred from homology"/>
<dbReference type="PANTHER" id="PTHR42792">
    <property type="entry name" value="FLAGELLIN"/>
    <property type="match status" value="1"/>
</dbReference>
<dbReference type="PRINTS" id="PR00207">
    <property type="entry name" value="FLAGELLIN"/>
</dbReference>
<evidence type="ECO:0000256" key="2">
    <source>
        <dbReference type="ARBA" id="ARBA00022525"/>
    </source>
</evidence>
<evidence type="ECO:0000259" key="6">
    <source>
        <dbReference type="Pfam" id="PF00700"/>
    </source>
</evidence>
<dbReference type="InterPro" id="IPR042187">
    <property type="entry name" value="Flagellin_C_sub2"/>
</dbReference>